<sequence length="90" mass="10801">MNYSYPEETNIEKNQLDRKLSKKELISKVLQLAEVENEKIQELVESEVRMVELFIRPSTFGLTQQQSETIKEMKFLIDWEGEQMYEVDRQ</sequence>
<dbReference type="EMBL" id="VBTE01000021">
    <property type="protein sequence ID" value="TLQ07032.1"/>
    <property type="molecule type" value="Genomic_DNA"/>
</dbReference>
<evidence type="ECO:0000313" key="2">
    <source>
        <dbReference type="Proteomes" id="UP000307201"/>
    </source>
</evidence>
<proteinExistence type="predicted"/>
<name>A0A5R9C2N5_9LACT</name>
<accession>A0A5R9C2N5</accession>
<reference evidence="1 2" key="1">
    <citation type="submission" date="2019-05" db="EMBL/GenBank/DDBJ databases">
        <title>The metagenome of a microbial culture collection derived from dairy environment covers the genomic content of the human microbiome.</title>
        <authorList>
            <person name="Roder T."/>
            <person name="Wuthrich D."/>
            <person name="Sattari Z."/>
            <person name="Von Ah U."/>
            <person name="Bar C."/>
            <person name="Ronchi F."/>
            <person name="Macpherson A.J."/>
            <person name="Ganal-Vonarburg S.C."/>
            <person name="Bruggmann R."/>
            <person name="Vergeres G."/>
        </authorList>
    </citation>
    <scope>NUCLEOTIDE SEQUENCE [LARGE SCALE GENOMIC DNA]</scope>
    <source>
        <strain evidence="1 2">FAM 24235</strain>
    </source>
</reference>
<dbReference type="Proteomes" id="UP000307201">
    <property type="component" value="Unassembled WGS sequence"/>
</dbReference>
<gene>
    <name evidence="1" type="ORF">FEZ48_07850</name>
</gene>
<dbReference type="RefSeq" id="WP_138472045.1">
    <property type="nucleotide sequence ID" value="NZ_VBTE01000021.1"/>
</dbReference>
<dbReference type="AlphaFoldDB" id="A0A5R9C2N5"/>
<evidence type="ECO:0000313" key="1">
    <source>
        <dbReference type="EMBL" id="TLQ07032.1"/>
    </source>
</evidence>
<organism evidence="1 2">
    <name type="scientific">Marinilactibacillus psychrotolerans</name>
    <dbReference type="NCBI Taxonomy" id="191770"/>
    <lineage>
        <taxon>Bacteria</taxon>
        <taxon>Bacillati</taxon>
        <taxon>Bacillota</taxon>
        <taxon>Bacilli</taxon>
        <taxon>Lactobacillales</taxon>
        <taxon>Carnobacteriaceae</taxon>
        <taxon>Marinilactibacillus</taxon>
    </lineage>
</organism>
<protein>
    <submittedName>
        <fullName evidence="1">Uncharacterized protein</fullName>
    </submittedName>
</protein>
<comment type="caution">
    <text evidence="1">The sequence shown here is derived from an EMBL/GenBank/DDBJ whole genome shotgun (WGS) entry which is preliminary data.</text>
</comment>